<evidence type="ECO:0000256" key="1">
    <source>
        <dbReference type="SAM" id="Phobius"/>
    </source>
</evidence>
<keyword evidence="3" id="KW-1185">Reference proteome</keyword>
<gene>
    <name evidence="2" type="ORF">GCM10023350_13010</name>
</gene>
<name>A0ABP8YL13_9ACTN</name>
<keyword evidence="1" id="KW-0472">Membrane</keyword>
<organism evidence="2 3">
    <name type="scientific">Nocardioides endophyticus</name>
    <dbReference type="NCBI Taxonomy" id="1353775"/>
    <lineage>
        <taxon>Bacteria</taxon>
        <taxon>Bacillati</taxon>
        <taxon>Actinomycetota</taxon>
        <taxon>Actinomycetes</taxon>
        <taxon>Propionibacteriales</taxon>
        <taxon>Nocardioidaceae</taxon>
        <taxon>Nocardioides</taxon>
    </lineage>
</organism>
<feature type="transmembrane region" description="Helical" evidence="1">
    <location>
        <begin position="12"/>
        <end position="33"/>
    </location>
</feature>
<accession>A0ABP8YL13</accession>
<reference evidence="3" key="1">
    <citation type="journal article" date="2019" name="Int. J. Syst. Evol. Microbiol.">
        <title>The Global Catalogue of Microorganisms (GCM) 10K type strain sequencing project: providing services to taxonomists for standard genome sequencing and annotation.</title>
        <authorList>
            <consortium name="The Broad Institute Genomics Platform"/>
            <consortium name="The Broad Institute Genome Sequencing Center for Infectious Disease"/>
            <person name="Wu L."/>
            <person name="Ma J."/>
        </authorList>
    </citation>
    <scope>NUCLEOTIDE SEQUENCE [LARGE SCALE GENOMIC DNA]</scope>
    <source>
        <strain evidence="3">JCM 18532</strain>
    </source>
</reference>
<sequence length="149" mass="15769">MGNQVSTTALVAVALAGGVGAFLAGLVAAFVNWQTENRRARREHETWLREQKYAAYSELAATARIIGTGGKAVGVDSTGAVQETLMMFNQRYYCALLLMGGDNLGAFEQAHKEWVSASEKGNAARDMLSAMRADFLGTTSTNSKGAAGS</sequence>
<dbReference type="EMBL" id="BAABKN010000009">
    <property type="protein sequence ID" value="GAA4731078.1"/>
    <property type="molecule type" value="Genomic_DNA"/>
</dbReference>
<evidence type="ECO:0000313" key="3">
    <source>
        <dbReference type="Proteomes" id="UP001499882"/>
    </source>
</evidence>
<evidence type="ECO:0008006" key="4">
    <source>
        <dbReference type="Google" id="ProtNLM"/>
    </source>
</evidence>
<proteinExistence type="predicted"/>
<keyword evidence="1" id="KW-1133">Transmembrane helix</keyword>
<protein>
    <recommendedName>
        <fullName evidence="4">DUF4760 domain-containing protein</fullName>
    </recommendedName>
</protein>
<keyword evidence="1" id="KW-0812">Transmembrane</keyword>
<dbReference type="Proteomes" id="UP001499882">
    <property type="component" value="Unassembled WGS sequence"/>
</dbReference>
<evidence type="ECO:0000313" key="2">
    <source>
        <dbReference type="EMBL" id="GAA4731078.1"/>
    </source>
</evidence>
<comment type="caution">
    <text evidence="2">The sequence shown here is derived from an EMBL/GenBank/DDBJ whole genome shotgun (WGS) entry which is preliminary data.</text>
</comment>
<dbReference type="RefSeq" id="WP_345525896.1">
    <property type="nucleotide sequence ID" value="NZ_BAABKN010000009.1"/>
</dbReference>